<keyword evidence="7 8" id="KW-1133">Transmembrane helix</keyword>
<dbReference type="EC" id="2.7.13.3" evidence="2"/>
<dbReference type="SMART" id="SM00387">
    <property type="entry name" value="HATPase_c"/>
    <property type="match status" value="1"/>
</dbReference>
<evidence type="ECO:0000256" key="5">
    <source>
        <dbReference type="ARBA" id="ARBA00022692"/>
    </source>
</evidence>
<dbReference type="GO" id="GO:0005886">
    <property type="term" value="C:plasma membrane"/>
    <property type="evidence" value="ECO:0007669"/>
    <property type="project" value="TreeGrafter"/>
</dbReference>
<reference evidence="11 12" key="1">
    <citation type="submission" date="2019-05" db="EMBL/GenBank/DDBJ databases">
        <authorList>
            <consortium name="Pathogen Informatics"/>
        </authorList>
    </citation>
    <scope>NUCLEOTIDE SEQUENCE [LARGE SCALE GENOMIC DNA]</scope>
    <source>
        <strain evidence="11 12">NCTC11429</strain>
    </source>
</reference>
<dbReference type="SMART" id="SM00388">
    <property type="entry name" value="HisKA"/>
    <property type="match status" value="1"/>
</dbReference>
<evidence type="ECO:0000256" key="7">
    <source>
        <dbReference type="ARBA" id="ARBA00022989"/>
    </source>
</evidence>
<dbReference type="Proteomes" id="UP001566204">
    <property type="component" value="Unassembled WGS sequence"/>
</dbReference>
<dbReference type="AlphaFoldDB" id="A0A4U9VJW8"/>
<dbReference type="InterPro" id="IPR036890">
    <property type="entry name" value="HATPase_C_sf"/>
</dbReference>
<feature type="domain" description="Histidine kinase" evidence="9">
    <location>
        <begin position="238"/>
        <end position="448"/>
    </location>
</feature>
<dbReference type="GeneID" id="78463958"/>
<keyword evidence="6 11" id="KW-0418">Kinase</keyword>
<keyword evidence="3" id="KW-0597">Phosphoprotein</keyword>
<dbReference type="Gene3D" id="3.30.565.10">
    <property type="entry name" value="Histidine kinase-like ATPase, C-terminal domain"/>
    <property type="match status" value="1"/>
</dbReference>
<dbReference type="CDD" id="cd00075">
    <property type="entry name" value="HATPase"/>
    <property type="match status" value="1"/>
</dbReference>
<feature type="transmembrane region" description="Helical" evidence="8">
    <location>
        <begin position="7"/>
        <end position="30"/>
    </location>
</feature>
<keyword evidence="8" id="KW-0472">Membrane</keyword>
<dbReference type="PROSITE" id="PS50109">
    <property type="entry name" value="HIS_KIN"/>
    <property type="match status" value="1"/>
</dbReference>
<feature type="transmembrane region" description="Helical" evidence="8">
    <location>
        <begin position="153"/>
        <end position="175"/>
    </location>
</feature>
<dbReference type="PANTHER" id="PTHR45436:SF5">
    <property type="entry name" value="SENSOR HISTIDINE KINASE TRCS"/>
    <property type="match status" value="1"/>
</dbReference>
<dbReference type="EMBL" id="JBEOQB010000005">
    <property type="protein sequence ID" value="MEZ0453402.1"/>
    <property type="molecule type" value="Genomic_DNA"/>
</dbReference>
<dbReference type="InterPro" id="IPR050428">
    <property type="entry name" value="TCS_sensor_his_kinase"/>
</dbReference>
<dbReference type="InterPro" id="IPR003594">
    <property type="entry name" value="HATPase_dom"/>
</dbReference>
<protein>
    <recommendedName>
        <fullName evidence="2">histidine kinase</fullName>
        <ecNumber evidence="2">2.7.13.3</ecNumber>
    </recommendedName>
</protein>
<dbReference type="InterPro" id="IPR003661">
    <property type="entry name" value="HisK_dim/P_dom"/>
</dbReference>
<evidence type="ECO:0000313" key="11">
    <source>
        <dbReference type="EMBL" id="VTR45812.1"/>
    </source>
</evidence>
<dbReference type="Pfam" id="PF02518">
    <property type="entry name" value="HATPase_c"/>
    <property type="match status" value="1"/>
</dbReference>
<dbReference type="Gene3D" id="1.10.287.130">
    <property type="match status" value="1"/>
</dbReference>
<reference evidence="10 13" key="2">
    <citation type="submission" date="2024-06" db="EMBL/GenBank/DDBJ databases">
        <title>Soil Sphingobacterium thalpophilum.</title>
        <authorList>
            <person name="Yang J."/>
            <person name="Li J."/>
        </authorList>
    </citation>
    <scope>NUCLEOTIDE SEQUENCE [LARGE SCALE GENOMIC DNA]</scope>
    <source>
        <strain evidence="10 13">22g91tb</strain>
    </source>
</reference>
<accession>A0A4U9VJW8</accession>
<evidence type="ECO:0000313" key="10">
    <source>
        <dbReference type="EMBL" id="MEZ0453402.1"/>
    </source>
</evidence>
<keyword evidence="4 11" id="KW-0808">Transferase</keyword>
<evidence type="ECO:0000259" key="9">
    <source>
        <dbReference type="PROSITE" id="PS50109"/>
    </source>
</evidence>
<evidence type="ECO:0000256" key="6">
    <source>
        <dbReference type="ARBA" id="ARBA00022777"/>
    </source>
</evidence>
<dbReference type="EMBL" id="LR590484">
    <property type="protein sequence ID" value="VTR45812.1"/>
    <property type="molecule type" value="Genomic_DNA"/>
</dbReference>
<gene>
    <name evidence="11" type="primary">cusS_1</name>
    <name evidence="10" type="ORF">ABTW24_17555</name>
    <name evidence="11" type="ORF">NCTC11429_03274</name>
</gene>
<evidence type="ECO:0000313" key="13">
    <source>
        <dbReference type="Proteomes" id="UP001566204"/>
    </source>
</evidence>
<dbReference type="InterPro" id="IPR036097">
    <property type="entry name" value="HisK_dim/P_sf"/>
</dbReference>
<dbReference type="PANTHER" id="PTHR45436">
    <property type="entry name" value="SENSOR HISTIDINE KINASE YKOH"/>
    <property type="match status" value="1"/>
</dbReference>
<evidence type="ECO:0000256" key="3">
    <source>
        <dbReference type="ARBA" id="ARBA00022553"/>
    </source>
</evidence>
<dbReference type="Gene3D" id="6.10.340.10">
    <property type="match status" value="1"/>
</dbReference>
<evidence type="ECO:0000313" key="12">
    <source>
        <dbReference type="Proteomes" id="UP000308196"/>
    </source>
</evidence>
<proteinExistence type="predicted"/>
<name>A0A4U9VJW8_9SPHI</name>
<dbReference type="SUPFAM" id="SSF55874">
    <property type="entry name" value="ATPase domain of HSP90 chaperone/DNA topoisomerase II/histidine kinase"/>
    <property type="match status" value="1"/>
</dbReference>
<dbReference type="InterPro" id="IPR005467">
    <property type="entry name" value="His_kinase_dom"/>
</dbReference>
<dbReference type="CDD" id="cd00082">
    <property type="entry name" value="HisKA"/>
    <property type="match status" value="1"/>
</dbReference>
<organism evidence="11 12">
    <name type="scientific">Sphingobacterium thalpophilum</name>
    <dbReference type="NCBI Taxonomy" id="259"/>
    <lineage>
        <taxon>Bacteria</taxon>
        <taxon>Pseudomonadati</taxon>
        <taxon>Bacteroidota</taxon>
        <taxon>Sphingobacteriia</taxon>
        <taxon>Sphingobacteriales</taxon>
        <taxon>Sphingobacteriaceae</taxon>
        <taxon>Sphingobacterium</taxon>
    </lineage>
</organism>
<dbReference type="STRING" id="1123265.GCA_000686625_01539"/>
<dbReference type="Pfam" id="PF00512">
    <property type="entry name" value="HisKA"/>
    <property type="match status" value="1"/>
</dbReference>
<dbReference type="SUPFAM" id="SSF47384">
    <property type="entry name" value="Homodimeric domain of signal transducing histidine kinase"/>
    <property type="match status" value="1"/>
</dbReference>
<evidence type="ECO:0000256" key="8">
    <source>
        <dbReference type="SAM" id="Phobius"/>
    </source>
</evidence>
<keyword evidence="13" id="KW-1185">Reference proteome</keyword>
<sequence>MNLKTRLAFFSSLAIAIIFGLAAIVIYWLFYNSSERYLINSLEKNAKIAGIYYLEADEQSPLKHQESKKQYESLVKRAMVAVFNAEGKISYGGLRQDNEIELDLLARLKREKTIYFKTDDNFYFGLYYPDNQGDFFVFVKEPKTDFNHQLNRLLITLTLVFFVAWISIILFSIWLGKYAYLPIRNVIHEIRNKDLNTIQQPLTVVKSKDELQDLVESYNALLRRISENMIIRRNFVSYVSHEFRTPLAGILGSMEVFGGKARSPEEYEELVNTITEHVNFLNNLISNFLLLTEDRTVGRSQEVFRIDEIVWDLVAKFKQTFQIPIRIDVQVSDPMYFNCRGNKMLIALSLSNLIENGLKYGNGKEVLVRLMTLSDRLSLQIIDHGIGIPPAELEAIKQTFYRASNVGEIKGSGIGLSFAQIVFKDQGVEFEIDSDDSGTTVSLFFPKL</sequence>
<comment type="catalytic activity">
    <reaction evidence="1">
        <text>ATP + protein L-histidine = ADP + protein N-phospho-L-histidine.</text>
        <dbReference type="EC" id="2.7.13.3"/>
    </reaction>
</comment>
<evidence type="ECO:0000256" key="1">
    <source>
        <dbReference type="ARBA" id="ARBA00000085"/>
    </source>
</evidence>
<keyword evidence="5 8" id="KW-0812">Transmembrane</keyword>
<dbReference type="KEGG" id="stha:NCTC11429_03274"/>
<dbReference type="Proteomes" id="UP000308196">
    <property type="component" value="Chromosome"/>
</dbReference>
<dbReference type="RefSeq" id="WP_028069067.1">
    <property type="nucleotide sequence ID" value="NZ_CP141191.1"/>
</dbReference>
<evidence type="ECO:0000256" key="2">
    <source>
        <dbReference type="ARBA" id="ARBA00012438"/>
    </source>
</evidence>
<dbReference type="GO" id="GO:0000155">
    <property type="term" value="F:phosphorelay sensor kinase activity"/>
    <property type="evidence" value="ECO:0007669"/>
    <property type="project" value="InterPro"/>
</dbReference>
<evidence type="ECO:0000256" key="4">
    <source>
        <dbReference type="ARBA" id="ARBA00022679"/>
    </source>
</evidence>